<name>A0A501WQE2_9RHOB</name>
<accession>A0A501WQE2</accession>
<dbReference type="PROSITE" id="PS00086">
    <property type="entry name" value="CYTOCHROME_P450"/>
    <property type="match status" value="1"/>
</dbReference>
<keyword evidence="2" id="KW-0408">Iron</keyword>
<evidence type="ECO:0000256" key="1">
    <source>
        <dbReference type="ARBA" id="ARBA00010617"/>
    </source>
</evidence>
<dbReference type="InterPro" id="IPR001128">
    <property type="entry name" value="Cyt_P450"/>
</dbReference>
<dbReference type="GO" id="GO:0016705">
    <property type="term" value="F:oxidoreductase activity, acting on paired donors, with incorporation or reduction of molecular oxygen"/>
    <property type="evidence" value="ECO:0007669"/>
    <property type="project" value="InterPro"/>
</dbReference>
<keyword evidence="4" id="KW-1185">Reference proteome</keyword>
<dbReference type="GO" id="GO:0020037">
    <property type="term" value="F:heme binding"/>
    <property type="evidence" value="ECO:0007669"/>
    <property type="project" value="InterPro"/>
</dbReference>
<dbReference type="PANTHER" id="PTHR46696:SF1">
    <property type="entry name" value="CYTOCHROME P450 YJIB-RELATED"/>
    <property type="match status" value="1"/>
</dbReference>
<reference evidence="3 4" key="1">
    <citation type="submission" date="2019-06" db="EMBL/GenBank/DDBJ databases">
        <title>A novel bacterium of genus Amaricoccus, isolated from marine sediment.</title>
        <authorList>
            <person name="Huang H."/>
            <person name="Mo K."/>
            <person name="Hu Y."/>
        </authorList>
    </citation>
    <scope>NUCLEOTIDE SEQUENCE [LARGE SCALE GENOMIC DNA]</scope>
    <source>
        <strain evidence="3 4">HB172011</strain>
    </source>
</reference>
<keyword evidence="2" id="KW-0479">Metal-binding</keyword>
<organism evidence="3 4">
    <name type="scientific">Amaricoccus solimangrovi</name>
    <dbReference type="NCBI Taxonomy" id="2589815"/>
    <lineage>
        <taxon>Bacteria</taxon>
        <taxon>Pseudomonadati</taxon>
        <taxon>Pseudomonadota</taxon>
        <taxon>Alphaproteobacteria</taxon>
        <taxon>Rhodobacterales</taxon>
        <taxon>Paracoccaceae</taxon>
        <taxon>Amaricoccus</taxon>
    </lineage>
</organism>
<dbReference type="InterPro" id="IPR002397">
    <property type="entry name" value="Cyt_P450_B"/>
</dbReference>
<proteinExistence type="inferred from homology"/>
<dbReference type="Pfam" id="PF00067">
    <property type="entry name" value="p450"/>
    <property type="match status" value="1"/>
</dbReference>
<evidence type="ECO:0000256" key="2">
    <source>
        <dbReference type="RuleBase" id="RU000461"/>
    </source>
</evidence>
<dbReference type="GO" id="GO:0004497">
    <property type="term" value="F:monooxygenase activity"/>
    <property type="evidence" value="ECO:0007669"/>
    <property type="project" value="UniProtKB-KW"/>
</dbReference>
<comment type="similarity">
    <text evidence="1 2">Belongs to the cytochrome P450 family.</text>
</comment>
<dbReference type="PANTHER" id="PTHR46696">
    <property type="entry name" value="P450, PUTATIVE (EUROFUNG)-RELATED"/>
    <property type="match status" value="1"/>
</dbReference>
<evidence type="ECO:0000313" key="4">
    <source>
        <dbReference type="Proteomes" id="UP000319255"/>
    </source>
</evidence>
<sequence length="396" mass="43799">MPVETANLAPVDETITLRDLHFDPYPIYRRLRAEAPVMRVKAAGRTFLTKAADTKFVKDTPEIFSSNDPNTPMKPAFQAHTLMRKDGAEHMAERMAMAPALMPKTIQEVWQPLYRDLVGQYLDRLPRGEVVDLHKELSAPIAARILAHILGIPEASDEQMIFWSQALIDGAGNFGWEPGPFAVSDHANLEMNALLEKAVERVRANPDRSALSVMVNAENPIPMSQIVANIKIAIGGGINEPRDALSTIVFGLLTEPEQLAETRRTGKWGAAFEEGVRWVAPIQASSRLVTEDVEIRGCLIPKGDTVMTIQASANHDEDLFEHPERFDVFRAKNPHQAFGSGPHHCAGTHVARRTVGAVMLGMLFERFPGMTLPDPSVVEWRGFGFRGPINLPVVLN</sequence>
<evidence type="ECO:0000313" key="3">
    <source>
        <dbReference type="EMBL" id="TPE51689.1"/>
    </source>
</evidence>
<keyword evidence="2" id="KW-0503">Monooxygenase</keyword>
<comment type="caution">
    <text evidence="3">The sequence shown here is derived from an EMBL/GenBank/DDBJ whole genome shotgun (WGS) entry which is preliminary data.</text>
</comment>
<dbReference type="GO" id="GO:0005506">
    <property type="term" value="F:iron ion binding"/>
    <property type="evidence" value="ECO:0007669"/>
    <property type="project" value="InterPro"/>
</dbReference>
<protein>
    <submittedName>
        <fullName evidence="3">Cytochrome P450</fullName>
    </submittedName>
</protein>
<dbReference type="InterPro" id="IPR036396">
    <property type="entry name" value="Cyt_P450_sf"/>
</dbReference>
<dbReference type="RefSeq" id="WP_140453662.1">
    <property type="nucleotide sequence ID" value="NZ_VFRP01000006.1"/>
</dbReference>
<gene>
    <name evidence="3" type="ORF">FJM51_08300</name>
</gene>
<dbReference type="OrthoDB" id="9801155at2"/>
<dbReference type="InterPro" id="IPR017972">
    <property type="entry name" value="Cyt_P450_CS"/>
</dbReference>
<keyword evidence="2" id="KW-0560">Oxidoreductase</keyword>
<keyword evidence="2" id="KW-0349">Heme</keyword>
<dbReference type="Proteomes" id="UP000319255">
    <property type="component" value="Unassembled WGS sequence"/>
</dbReference>
<dbReference type="PRINTS" id="PR00359">
    <property type="entry name" value="BP450"/>
</dbReference>
<dbReference type="SUPFAM" id="SSF48264">
    <property type="entry name" value="Cytochrome P450"/>
    <property type="match status" value="1"/>
</dbReference>
<dbReference type="Gene3D" id="1.10.630.10">
    <property type="entry name" value="Cytochrome P450"/>
    <property type="match status" value="1"/>
</dbReference>
<dbReference type="AlphaFoldDB" id="A0A501WQE2"/>
<dbReference type="EMBL" id="VFRP01000006">
    <property type="protein sequence ID" value="TPE51689.1"/>
    <property type="molecule type" value="Genomic_DNA"/>
</dbReference>